<evidence type="ECO:0000313" key="13">
    <source>
        <dbReference type="Proteomes" id="UP000663464"/>
    </source>
</evidence>
<organism evidence="7 11">
    <name type="scientific">Clostridium botulinum</name>
    <dbReference type="NCBI Taxonomy" id="1491"/>
    <lineage>
        <taxon>Bacteria</taxon>
        <taxon>Bacillati</taxon>
        <taxon>Bacillota</taxon>
        <taxon>Clostridia</taxon>
        <taxon>Eubacteriales</taxon>
        <taxon>Clostridiaceae</taxon>
        <taxon>Clostridium</taxon>
    </lineage>
</organism>
<evidence type="ECO:0000256" key="3">
    <source>
        <dbReference type="ARBA" id="ARBA00022833"/>
    </source>
</evidence>
<proteinExistence type="predicted"/>
<evidence type="ECO:0000259" key="5">
    <source>
        <dbReference type="Pfam" id="PF01258"/>
    </source>
</evidence>
<dbReference type="Proteomes" id="UP000663464">
    <property type="component" value="Chromosome"/>
</dbReference>
<dbReference type="PANTHER" id="PTHR33823">
    <property type="entry name" value="RNA POLYMERASE-BINDING TRANSCRIPTION FACTOR DKSA-RELATED"/>
    <property type="match status" value="1"/>
</dbReference>
<dbReference type="InterPro" id="IPR000962">
    <property type="entry name" value="Znf_DskA_TraR"/>
</dbReference>
<accession>A0A0A2HER8</accession>
<dbReference type="Proteomes" id="UP000482543">
    <property type="component" value="Unassembled WGS sequence"/>
</dbReference>
<keyword evidence="2" id="KW-0863">Zinc-finger</keyword>
<evidence type="ECO:0000256" key="2">
    <source>
        <dbReference type="ARBA" id="ARBA00022771"/>
    </source>
</evidence>
<evidence type="ECO:0000313" key="10">
    <source>
        <dbReference type="Proteomes" id="UP000472521"/>
    </source>
</evidence>
<keyword evidence="1" id="KW-0479">Metal-binding</keyword>
<dbReference type="Pfam" id="PF01258">
    <property type="entry name" value="zf-dskA_traR"/>
    <property type="match status" value="1"/>
</dbReference>
<dbReference type="EMBL" id="SWRJ01000001">
    <property type="protein sequence ID" value="NFI20809.1"/>
    <property type="molecule type" value="Genomic_DNA"/>
</dbReference>
<reference evidence="9 13" key="1">
    <citation type="journal article" date="2014" name="J. Infect. Dis.">
        <title>Molecular characterization of a novel botulinum neurotoxin type H gene.</title>
        <authorList>
            <person name="Dover N."/>
            <person name="Barash J.R."/>
            <person name="Hill K.K."/>
            <person name="Xie G."/>
            <person name="Arnon S.S."/>
        </authorList>
    </citation>
    <scope>NUCLEOTIDE SEQUENCE [LARGE SCALE GENOMIC DNA]</scope>
    <source>
        <strain evidence="9 13">IBCA10-7060</strain>
    </source>
</reference>
<dbReference type="OMA" id="TTCIQHA"/>
<keyword evidence="3" id="KW-0862">Zinc</keyword>
<dbReference type="EMBL" id="SWOY01000001">
    <property type="protein sequence ID" value="NFG15899.1"/>
    <property type="molecule type" value="Genomic_DNA"/>
</dbReference>
<reference evidence="10 11" key="2">
    <citation type="submission" date="2019-04" db="EMBL/GenBank/DDBJ databases">
        <title>Genome sequencing of Clostridium botulinum Groups I-IV and Clostridium butyricum.</title>
        <authorList>
            <person name="Brunt J."/>
            <person name="Van Vliet A.H.M."/>
            <person name="Stringer S.C."/>
            <person name="Carter A.T."/>
            <person name="Peck M.W."/>
        </authorList>
    </citation>
    <scope>NUCLEOTIDE SEQUENCE [LARGE SCALE GENOMIC DNA]</scope>
    <source>
        <strain evidence="8 12">IFR 15/034</strain>
        <strain evidence="7 11">IFR 18/037</strain>
        <strain evidence="6 10">IFR 18/054</strain>
    </source>
</reference>
<dbReference type="EMBL" id="SWND01000002">
    <property type="protein sequence ID" value="NFF00933.1"/>
    <property type="molecule type" value="Genomic_DNA"/>
</dbReference>
<dbReference type="GO" id="GO:0008270">
    <property type="term" value="F:zinc ion binding"/>
    <property type="evidence" value="ECO:0007669"/>
    <property type="project" value="UniProtKB-KW"/>
</dbReference>
<dbReference type="Proteomes" id="UP000472521">
    <property type="component" value="Unassembled WGS sequence"/>
</dbReference>
<reference evidence="9" key="3">
    <citation type="submission" date="2021-02" db="EMBL/GenBank/DDBJ databases">
        <authorList>
            <person name="Dover N."/>
            <person name="Barash J.R."/>
            <person name="Bell J.M."/>
            <person name="Sylvester M.D."/>
            <person name="Arnon S."/>
        </authorList>
    </citation>
    <scope>NUCLEOTIDE SEQUENCE</scope>
    <source>
        <strain evidence="9">IBCA10-7060</strain>
    </source>
</reference>
<dbReference type="RefSeq" id="WP_003358574.1">
    <property type="nucleotide sequence ID" value="NZ_AP014696.1"/>
</dbReference>
<dbReference type="PANTHER" id="PTHR33823:SF4">
    <property type="entry name" value="GENERAL STRESS PROTEIN 16O"/>
    <property type="match status" value="1"/>
</dbReference>
<evidence type="ECO:0000313" key="8">
    <source>
        <dbReference type="EMBL" id="NFI20809.1"/>
    </source>
</evidence>
<dbReference type="InterPro" id="IPR014240">
    <property type="entry name" value="YteA"/>
</dbReference>
<dbReference type="InterPro" id="IPR037187">
    <property type="entry name" value="DnaK_N"/>
</dbReference>
<feature type="zinc finger region" description="dksA C4-type" evidence="4">
    <location>
        <begin position="92"/>
        <end position="116"/>
    </location>
</feature>
<dbReference type="SUPFAM" id="SSF109635">
    <property type="entry name" value="DnaK suppressor protein DksA, alpha-hairpin domain"/>
    <property type="match status" value="1"/>
</dbReference>
<dbReference type="Gene3D" id="1.20.120.910">
    <property type="entry name" value="DksA, coiled-coil domain"/>
    <property type="match status" value="1"/>
</dbReference>
<feature type="domain" description="Zinc finger DksA/TraR C4-type" evidence="5">
    <location>
        <begin position="87"/>
        <end position="119"/>
    </location>
</feature>
<evidence type="ECO:0000313" key="12">
    <source>
        <dbReference type="Proteomes" id="UP000482543"/>
    </source>
</evidence>
<dbReference type="EMBL" id="CP069280">
    <property type="protein sequence ID" value="QRI55068.1"/>
    <property type="molecule type" value="Genomic_DNA"/>
</dbReference>
<evidence type="ECO:0000313" key="11">
    <source>
        <dbReference type="Proteomes" id="UP000478995"/>
    </source>
</evidence>
<dbReference type="SUPFAM" id="SSF57716">
    <property type="entry name" value="Glucocorticoid receptor-like (DNA-binding domain)"/>
    <property type="match status" value="1"/>
</dbReference>
<dbReference type="PROSITE" id="PS51128">
    <property type="entry name" value="ZF_DKSA_2"/>
    <property type="match status" value="1"/>
</dbReference>
<evidence type="ECO:0000313" key="7">
    <source>
        <dbReference type="EMBL" id="NFG15899.1"/>
    </source>
</evidence>
<gene>
    <name evidence="7" type="ORF">FC794_03600</name>
    <name evidence="8" type="ORF">FC964_05305</name>
    <name evidence="6" type="ORF">FCV25_03950</name>
    <name evidence="9" type="ORF">JQS73_08230</name>
</gene>
<sequence>MDKNSLEYFKNKLIREKESVNSLLEEMKDNETIDSNSAMSMELSNYDNHPADTGSELFEKEKGLALKENEISIMKKINDALKNIEDGNYGICKSCGKHIPKERLEFVPYAEFCVKCQNEVSGKNVRKVQRPIEEEVLGYPFGYGYNDKTSKVEFDAEDSYQSVEFFNKMKNMDEYYNVGEEEDLEEEGYVEPVERISNEYYKSTLYD</sequence>
<dbReference type="NCBIfam" id="TIGR02890">
    <property type="entry name" value="bacill_yteA"/>
    <property type="match status" value="1"/>
</dbReference>
<evidence type="ECO:0000313" key="6">
    <source>
        <dbReference type="EMBL" id="NFF00933.1"/>
    </source>
</evidence>
<evidence type="ECO:0000256" key="1">
    <source>
        <dbReference type="ARBA" id="ARBA00022723"/>
    </source>
</evidence>
<evidence type="ECO:0000313" key="9">
    <source>
        <dbReference type="EMBL" id="QRI55068.1"/>
    </source>
</evidence>
<dbReference type="Proteomes" id="UP000478995">
    <property type="component" value="Unassembled WGS sequence"/>
</dbReference>
<dbReference type="AlphaFoldDB" id="A0A0A2HER8"/>
<evidence type="ECO:0000256" key="4">
    <source>
        <dbReference type="PROSITE-ProRule" id="PRU00510"/>
    </source>
</evidence>
<name>A0A0A2HER8_CLOBO</name>
<protein>
    <submittedName>
        <fullName evidence="9">TraR/DksA C4-type zinc finger protein</fullName>
    </submittedName>
    <submittedName>
        <fullName evidence="7">YteA family sporulation protein</fullName>
    </submittedName>
</protein>